<organism evidence="2 3">
    <name type="scientific">Monosiga brevicollis</name>
    <name type="common">Choanoflagellate</name>
    <dbReference type="NCBI Taxonomy" id="81824"/>
    <lineage>
        <taxon>Eukaryota</taxon>
        <taxon>Choanoflagellata</taxon>
        <taxon>Craspedida</taxon>
        <taxon>Salpingoecidae</taxon>
        <taxon>Monosiga</taxon>
    </lineage>
</organism>
<dbReference type="GeneID" id="5892732"/>
<proteinExistence type="predicted"/>
<dbReference type="EMBL" id="CH991558">
    <property type="protein sequence ID" value="EDQ87606.1"/>
    <property type="molecule type" value="Genomic_DNA"/>
</dbReference>
<evidence type="ECO:0000313" key="2">
    <source>
        <dbReference type="EMBL" id="EDQ87606.1"/>
    </source>
</evidence>
<evidence type="ECO:0000313" key="3">
    <source>
        <dbReference type="Proteomes" id="UP000001357"/>
    </source>
</evidence>
<protein>
    <submittedName>
        <fullName evidence="2">Uncharacterized protein</fullName>
    </submittedName>
</protein>
<dbReference type="AlphaFoldDB" id="A9V4F5"/>
<dbReference type="RefSeq" id="XP_001747526.1">
    <property type="nucleotide sequence ID" value="XM_001747474.1"/>
</dbReference>
<gene>
    <name evidence="2" type="ORF">MONBRDRAFT_9854</name>
</gene>
<evidence type="ECO:0000256" key="1">
    <source>
        <dbReference type="SAM" id="MobiDB-lite"/>
    </source>
</evidence>
<keyword evidence="3" id="KW-1185">Reference proteome</keyword>
<dbReference type="KEGG" id="mbr:MONBRDRAFT_9854"/>
<dbReference type="Proteomes" id="UP000001357">
    <property type="component" value="Unassembled WGS sequence"/>
</dbReference>
<dbReference type="InParanoid" id="A9V4F5"/>
<sequence>MHSVTSPAEAKPTSPRMRAALVRPGEQHKAAIYPDRRKQCVNLIFKPIEPSRDTDKNVTPPHLITDELGGRDGTPTRRITRNEMQGTMVEPPGHSPYQVRMCADEVSRTAVPGFASTKACG</sequence>
<accession>A9V4F5</accession>
<feature type="region of interest" description="Disordered" evidence="1">
    <location>
        <begin position="50"/>
        <end position="77"/>
    </location>
</feature>
<reference evidence="2 3" key="1">
    <citation type="journal article" date="2008" name="Nature">
        <title>The genome of the choanoflagellate Monosiga brevicollis and the origin of metazoans.</title>
        <authorList>
            <consortium name="JGI Sequencing"/>
            <person name="King N."/>
            <person name="Westbrook M.J."/>
            <person name="Young S.L."/>
            <person name="Kuo A."/>
            <person name="Abedin M."/>
            <person name="Chapman J."/>
            <person name="Fairclough S."/>
            <person name="Hellsten U."/>
            <person name="Isogai Y."/>
            <person name="Letunic I."/>
            <person name="Marr M."/>
            <person name="Pincus D."/>
            <person name="Putnam N."/>
            <person name="Rokas A."/>
            <person name="Wright K.J."/>
            <person name="Zuzow R."/>
            <person name="Dirks W."/>
            <person name="Good M."/>
            <person name="Goodstein D."/>
            <person name="Lemons D."/>
            <person name="Li W."/>
            <person name="Lyons J.B."/>
            <person name="Morris A."/>
            <person name="Nichols S."/>
            <person name="Richter D.J."/>
            <person name="Salamov A."/>
            <person name="Bork P."/>
            <person name="Lim W.A."/>
            <person name="Manning G."/>
            <person name="Miller W.T."/>
            <person name="McGinnis W."/>
            <person name="Shapiro H."/>
            <person name="Tjian R."/>
            <person name="Grigoriev I.V."/>
            <person name="Rokhsar D."/>
        </authorList>
    </citation>
    <scope>NUCLEOTIDE SEQUENCE [LARGE SCALE GENOMIC DNA]</scope>
    <source>
        <strain evidence="3">MX1 / ATCC 50154</strain>
    </source>
</reference>
<name>A9V4F5_MONBE</name>